<evidence type="ECO:0000313" key="1">
    <source>
        <dbReference type="EMBL" id="TGO90041.1"/>
    </source>
</evidence>
<comment type="caution">
    <text evidence="1">The sequence shown here is derived from an EMBL/GenBank/DDBJ whole genome shotgun (WGS) entry which is preliminary data.</text>
</comment>
<dbReference type="AlphaFoldDB" id="A0A4Z1KZX2"/>
<keyword evidence="2" id="KW-1185">Reference proteome</keyword>
<organism evidence="1 2">
    <name type="scientific">Botrytis porri</name>
    <dbReference type="NCBI Taxonomy" id="87229"/>
    <lineage>
        <taxon>Eukaryota</taxon>
        <taxon>Fungi</taxon>
        <taxon>Dikarya</taxon>
        <taxon>Ascomycota</taxon>
        <taxon>Pezizomycotina</taxon>
        <taxon>Leotiomycetes</taxon>
        <taxon>Helotiales</taxon>
        <taxon>Sclerotiniaceae</taxon>
        <taxon>Botrytis</taxon>
    </lineage>
</organism>
<dbReference type="EMBL" id="PQXO01000082">
    <property type="protein sequence ID" value="TGO90041.1"/>
    <property type="molecule type" value="Genomic_DNA"/>
</dbReference>
<sequence length="68" mass="8167">MKEMITFEGKIFKRYFALSVRFLENISKQQCGQEMWRINVLWRKQQVANHYPYLIISLWISSPGLSVN</sequence>
<evidence type="ECO:0000313" key="2">
    <source>
        <dbReference type="Proteomes" id="UP000297280"/>
    </source>
</evidence>
<reference evidence="1 2" key="1">
    <citation type="submission" date="2017-12" db="EMBL/GenBank/DDBJ databases">
        <title>Comparative genomics of Botrytis spp.</title>
        <authorList>
            <person name="Valero-Jimenez C.A."/>
            <person name="Tapia P."/>
            <person name="Veloso J."/>
            <person name="Silva-Moreno E."/>
            <person name="Staats M."/>
            <person name="Valdes J.H."/>
            <person name="Van Kan J.A.L."/>
        </authorList>
    </citation>
    <scope>NUCLEOTIDE SEQUENCE [LARGE SCALE GENOMIC DNA]</scope>
    <source>
        <strain evidence="1 2">MUCL3349</strain>
    </source>
</reference>
<accession>A0A4Z1KZX2</accession>
<protein>
    <submittedName>
        <fullName evidence="1">Uncharacterized protein</fullName>
    </submittedName>
</protein>
<name>A0A4Z1KZX2_9HELO</name>
<dbReference type="Proteomes" id="UP000297280">
    <property type="component" value="Unassembled WGS sequence"/>
</dbReference>
<gene>
    <name evidence="1" type="ORF">BPOR_0082g00170</name>
</gene>
<proteinExistence type="predicted"/>